<dbReference type="CDD" id="cd00082">
    <property type="entry name" value="HisKA"/>
    <property type="match status" value="1"/>
</dbReference>
<dbReference type="PROSITE" id="PS50109">
    <property type="entry name" value="HIS_KIN"/>
    <property type="match status" value="1"/>
</dbReference>
<feature type="domain" description="Response regulatory" evidence="10">
    <location>
        <begin position="1396"/>
        <end position="1517"/>
    </location>
</feature>
<evidence type="ECO:0000256" key="7">
    <source>
        <dbReference type="ARBA" id="ARBA00024867"/>
    </source>
</evidence>
<dbReference type="NCBIfam" id="TIGR00229">
    <property type="entry name" value="sensory_box"/>
    <property type="match status" value="2"/>
</dbReference>
<feature type="domain" description="PAS" evidence="11">
    <location>
        <begin position="235"/>
        <end position="310"/>
    </location>
</feature>
<sequence>MVCALDSLELIYANRPAQELIALKSDHPLTCYHVMGFAQPCPFCKVGQMNRSSFYTREHYIPENGHTYQLSGKLIDWGGRSAHIEYIADITEKKRQEEYSKALGKQLEETFSSIPCGLCVYEVKGETIIPLFHNPAFFEIMGCSEQHIPQVKQEICFTGVHPQDLLPLQEKFQSLIKQGGVIFDTFRMWNERMTEYRWIRLEGTVCQRESGKRYLYAVYSDISEQMRLERELASANSKMEDIINAIPGGVAIYKVSDIFETKYFSDGVPELSGYTVEEYRELTKRDASEFTYPADTAMVVGRIHDAVTNHTVADFDFRKLHRDGHIVWVHVQAKQVGEEDGCPLVQCVFHNISALKETQLELDHLINSIPGGIASYLVEGERFIPTFFSDGVMELSGHTRKEYQAMVCRNALDIIYEPDRERVLAQTLAALANDEVLDVSYRMRHKNGKLIWIHLNGRRMGPPSDRMRFYAVFTGMSAETRLFQSIANETADGIYVIDKENYDLLYANDSENLFIKQPDSIGQKCYMALHGKSEPCEFCTLKTHAPDGKEHAMPITGNHRFYTTRFRETDWNGIPAYVKYVRDVTEEVETRKEKERLEQYFQTVVKNLPGGIAVIRYEDDGTMTPEYLSDGFAALTGMSLEKAWELYCKDAMAGVHPDDKKKVDEQMAAYIASGMTHCEIVYRLQGGGGYVWVKNTLSLIENEGGERRVYAVYHDMTKEREEQERIRQQYKEMLLQHYRAPDPNALVIGHCNITQNRILEIIDHTDSGLLETFGSVREAFFTGLASLIVDDAERQQFLGTYLNAPAMAAFQRNDTEQIIKCFVKLPKEEQGRYVQFKVNLVETPDTGDVTGILTVTDITEQEISDRILHKLSVTNYDFVIDLDLQRDTFNVLTCNNCSSCTPPECGCHSQRLAFMLEERVVPKDKEQYAAAMDTKEMYRRLTQGPYTFSFSIIDENGDIRTKNMTVSPIDMRLGRVCLVRTDITDSVREQQGLLNMIAYTFELAGFIDISTGSLTMYTHQTVLENLAPFIIEHYDNAIERFAECYGAREDREEVNCQFRMETMAQRLKEQPAGYDFVFPYQSEEGLLYKQINVLWGDQNHRTICLVRADVTDMLAAERQTKKALEKALSLAEEANQAKSDFLSAMSHDIRTPMNAIMGMTALAVAHLDDQERVADCLQKISVSSKHLLSLINDILDMSKIERSKITLSRMKISLSEMLQQISAIMSPQARASGVHLAIRKKDIRHPYFFGDSLRIDQILINILSNAVKFTPEGGQVDFLVEELPPVQHPRWARYRFTVKDNGIGMPDDFLVHIFEPFTRSRGATRVEGTGLGLSITKGLVDLMGGEISVESEPRQGTTFRVELECEYEGADIEVRQEEAFSSAKGAELETLFAGRLFLVAEDNAINAEILCELLSMYGASTVVKTDGAQAVQAFRESAPGTYDAILMDIQMPEMNGYESTRVIRAMGRPDARKIPIVAMTANAFAEDIQASVEAGMTAHVAKPIDVDLLRLTLSRVLECDRTNEG</sequence>
<comment type="catalytic activity">
    <reaction evidence="1">
        <text>ATP + protein L-histidine = ADP + protein N-phospho-L-histidine.</text>
        <dbReference type="EC" id="2.7.13.3"/>
    </reaction>
</comment>
<accession>A0A926ECT0</accession>
<dbReference type="PANTHER" id="PTHR45339">
    <property type="entry name" value="HYBRID SIGNAL TRANSDUCTION HISTIDINE KINASE J"/>
    <property type="match status" value="1"/>
</dbReference>
<evidence type="ECO:0000313" key="14">
    <source>
        <dbReference type="Proteomes" id="UP000660861"/>
    </source>
</evidence>
<evidence type="ECO:0000259" key="12">
    <source>
        <dbReference type="PROSITE" id="PS50113"/>
    </source>
</evidence>
<dbReference type="InterPro" id="IPR000700">
    <property type="entry name" value="PAS-assoc_C"/>
</dbReference>
<dbReference type="EC" id="2.7.13.3" evidence="2"/>
<evidence type="ECO:0000256" key="4">
    <source>
        <dbReference type="ARBA" id="ARBA00022553"/>
    </source>
</evidence>
<feature type="domain" description="Histidine kinase" evidence="9">
    <location>
        <begin position="1144"/>
        <end position="1367"/>
    </location>
</feature>
<gene>
    <name evidence="13" type="ORF">H8709_01905</name>
</gene>
<comment type="caution">
    <text evidence="13">The sequence shown here is derived from an EMBL/GenBank/DDBJ whole genome shotgun (WGS) entry which is preliminary data.</text>
</comment>
<dbReference type="Proteomes" id="UP000660861">
    <property type="component" value="Unassembled WGS sequence"/>
</dbReference>
<dbReference type="Gene3D" id="1.10.287.130">
    <property type="match status" value="1"/>
</dbReference>
<keyword evidence="4 8" id="KW-0597">Phosphoprotein</keyword>
<dbReference type="InterPro" id="IPR001610">
    <property type="entry name" value="PAC"/>
</dbReference>
<dbReference type="InterPro" id="IPR013655">
    <property type="entry name" value="PAS_fold_3"/>
</dbReference>
<dbReference type="InterPro" id="IPR000014">
    <property type="entry name" value="PAS"/>
</dbReference>
<dbReference type="SMART" id="SM00388">
    <property type="entry name" value="HisKA"/>
    <property type="match status" value="1"/>
</dbReference>
<dbReference type="Gene3D" id="3.40.50.2300">
    <property type="match status" value="1"/>
</dbReference>
<evidence type="ECO:0000256" key="5">
    <source>
        <dbReference type="ARBA" id="ARBA00022777"/>
    </source>
</evidence>
<keyword evidence="5" id="KW-0418">Kinase</keyword>
<dbReference type="SUPFAM" id="SSF55874">
    <property type="entry name" value="ATPase domain of HSP90 chaperone/DNA topoisomerase II/histidine kinase"/>
    <property type="match status" value="1"/>
</dbReference>
<dbReference type="Pfam" id="PF02518">
    <property type="entry name" value="HATPase_c"/>
    <property type="match status" value="1"/>
</dbReference>
<evidence type="ECO:0000256" key="6">
    <source>
        <dbReference type="ARBA" id="ARBA00023012"/>
    </source>
</evidence>
<dbReference type="InterPro" id="IPR011006">
    <property type="entry name" value="CheY-like_superfamily"/>
</dbReference>
<dbReference type="SUPFAM" id="SSF52172">
    <property type="entry name" value="CheY-like"/>
    <property type="match status" value="1"/>
</dbReference>
<dbReference type="InterPro" id="IPR035965">
    <property type="entry name" value="PAS-like_dom_sf"/>
</dbReference>
<evidence type="ECO:0000313" key="13">
    <source>
        <dbReference type="EMBL" id="MBC8569576.1"/>
    </source>
</evidence>
<dbReference type="SMART" id="SM00448">
    <property type="entry name" value="REC"/>
    <property type="match status" value="1"/>
</dbReference>
<dbReference type="SMART" id="SM00091">
    <property type="entry name" value="PAS"/>
    <property type="match status" value="5"/>
</dbReference>
<dbReference type="SUPFAM" id="SSF55785">
    <property type="entry name" value="PYP-like sensor domain (PAS domain)"/>
    <property type="match status" value="4"/>
</dbReference>
<keyword evidence="6" id="KW-0902">Two-component regulatory system</keyword>
<evidence type="ECO:0000259" key="11">
    <source>
        <dbReference type="PROSITE" id="PS50112"/>
    </source>
</evidence>
<dbReference type="SUPFAM" id="SSF47384">
    <property type="entry name" value="Homodimeric domain of signal transducing histidine kinase"/>
    <property type="match status" value="1"/>
</dbReference>
<dbReference type="SMART" id="SM00086">
    <property type="entry name" value="PAC"/>
    <property type="match status" value="5"/>
</dbReference>
<evidence type="ECO:0000256" key="8">
    <source>
        <dbReference type="PROSITE-ProRule" id="PRU00169"/>
    </source>
</evidence>
<dbReference type="EMBL" id="JACRTC010000001">
    <property type="protein sequence ID" value="MBC8569576.1"/>
    <property type="molecule type" value="Genomic_DNA"/>
</dbReference>
<dbReference type="PRINTS" id="PR00344">
    <property type="entry name" value="BCTRLSENSOR"/>
</dbReference>
<feature type="domain" description="PAC" evidence="12">
    <location>
        <begin position="313"/>
        <end position="364"/>
    </location>
</feature>
<proteinExistence type="predicted"/>
<dbReference type="Gene3D" id="3.30.450.20">
    <property type="entry name" value="PAS domain"/>
    <property type="match status" value="5"/>
</dbReference>
<reference evidence="13" key="1">
    <citation type="submission" date="2020-08" db="EMBL/GenBank/DDBJ databases">
        <title>Genome public.</title>
        <authorList>
            <person name="Liu C."/>
            <person name="Sun Q."/>
        </authorList>
    </citation>
    <scope>NUCLEOTIDE SEQUENCE</scope>
    <source>
        <strain evidence="13">NSJ-54</strain>
    </source>
</reference>
<evidence type="ECO:0000259" key="9">
    <source>
        <dbReference type="PROSITE" id="PS50109"/>
    </source>
</evidence>
<keyword evidence="14" id="KW-1185">Reference proteome</keyword>
<feature type="domain" description="PAC" evidence="12">
    <location>
        <begin position="676"/>
        <end position="728"/>
    </location>
</feature>
<dbReference type="CDD" id="cd00130">
    <property type="entry name" value="PAS"/>
    <property type="match status" value="3"/>
</dbReference>
<dbReference type="PROSITE" id="PS50113">
    <property type="entry name" value="PAC"/>
    <property type="match status" value="2"/>
</dbReference>
<dbReference type="CDD" id="cd16922">
    <property type="entry name" value="HATPase_EvgS-ArcB-TorS-like"/>
    <property type="match status" value="1"/>
</dbReference>
<dbReference type="InterPro" id="IPR036097">
    <property type="entry name" value="HisK_dim/P_sf"/>
</dbReference>
<dbReference type="GO" id="GO:0000155">
    <property type="term" value="F:phosphorelay sensor kinase activity"/>
    <property type="evidence" value="ECO:0007669"/>
    <property type="project" value="InterPro"/>
</dbReference>
<dbReference type="Pfam" id="PF00512">
    <property type="entry name" value="HisKA"/>
    <property type="match status" value="1"/>
</dbReference>
<dbReference type="Pfam" id="PF08447">
    <property type="entry name" value="PAS_3"/>
    <property type="match status" value="4"/>
</dbReference>
<dbReference type="SMART" id="SM00387">
    <property type="entry name" value="HATPase_c"/>
    <property type="match status" value="1"/>
</dbReference>
<dbReference type="InterPro" id="IPR001789">
    <property type="entry name" value="Sig_transdc_resp-reg_receiver"/>
</dbReference>
<evidence type="ECO:0000256" key="1">
    <source>
        <dbReference type="ARBA" id="ARBA00000085"/>
    </source>
</evidence>
<feature type="modified residue" description="4-aspartylphosphate" evidence="8">
    <location>
        <position position="1448"/>
    </location>
</feature>
<name>A0A926ECT0_9FIRM</name>
<keyword evidence="5" id="KW-0808">Transferase</keyword>
<comment type="function">
    <text evidence="7">May play the central regulatory role in sporulation. It may be an element of the effector pathway responsible for the activation of sporulation genes in response to nutritional stress. Spo0A may act in concert with spo0H (a sigma factor) to control the expression of some genes that are critical to the sporulation process.</text>
</comment>
<dbReference type="PANTHER" id="PTHR45339:SF5">
    <property type="entry name" value="HISTIDINE KINASE"/>
    <property type="match status" value="1"/>
</dbReference>
<dbReference type="InterPro" id="IPR004358">
    <property type="entry name" value="Sig_transdc_His_kin-like_C"/>
</dbReference>
<dbReference type="InterPro" id="IPR036890">
    <property type="entry name" value="HATPase_C_sf"/>
</dbReference>
<dbReference type="Pfam" id="PF00072">
    <property type="entry name" value="Response_reg"/>
    <property type="match status" value="1"/>
</dbReference>
<dbReference type="InterPro" id="IPR005467">
    <property type="entry name" value="His_kinase_dom"/>
</dbReference>
<evidence type="ECO:0000259" key="10">
    <source>
        <dbReference type="PROSITE" id="PS50110"/>
    </source>
</evidence>
<organism evidence="13 14">
    <name type="scientific">Zongyangia hominis</name>
    <dbReference type="NCBI Taxonomy" id="2763677"/>
    <lineage>
        <taxon>Bacteria</taxon>
        <taxon>Bacillati</taxon>
        <taxon>Bacillota</taxon>
        <taxon>Clostridia</taxon>
        <taxon>Eubacteriales</taxon>
        <taxon>Oscillospiraceae</taxon>
        <taxon>Zongyangia</taxon>
    </lineage>
</organism>
<dbReference type="Gene3D" id="3.30.565.10">
    <property type="entry name" value="Histidine kinase-like ATPase, C-terminal domain"/>
    <property type="match status" value="1"/>
</dbReference>
<dbReference type="PROSITE" id="PS50112">
    <property type="entry name" value="PAS"/>
    <property type="match status" value="1"/>
</dbReference>
<dbReference type="InterPro" id="IPR003594">
    <property type="entry name" value="HATPase_dom"/>
</dbReference>
<dbReference type="PROSITE" id="PS50110">
    <property type="entry name" value="RESPONSE_REGULATORY"/>
    <property type="match status" value="1"/>
</dbReference>
<dbReference type="CDD" id="cd17546">
    <property type="entry name" value="REC_hyHK_CKI1_RcsC-like"/>
    <property type="match status" value="1"/>
</dbReference>
<dbReference type="InterPro" id="IPR003661">
    <property type="entry name" value="HisK_dim/P_dom"/>
</dbReference>
<evidence type="ECO:0000256" key="3">
    <source>
        <dbReference type="ARBA" id="ARBA00018672"/>
    </source>
</evidence>
<protein>
    <recommendedName>
        <fullName evidence="3">Stage 0 sporulation protein A homolog</fullName>
        <ecNumber evidence="2">2.7.13.3</ecNumber>
    </recommendedName>
</protein>
<evidence type="ECO:0000256" key="2">
    <source>
        <dbReference type="ARBA" id="ARBA00012438"/>
    </source>
</evidence>